<protein>
    <submittedName>
        <fullName evidence="1">Uncharacterized protein</fullName>
    </submittedName>
</protein>
<name>A0A813JUU0_POLGL</name>
<dbReference type="Proteomes" id="UP000626109">
    <property type="component" value="Unassembled WGS sequence"/>
</dbReference>
<evidence type="ECO:0000313" key="1">
    <source>
        <dbReference type="EMBL" id="CAE8683391.1"/>
    </source>
</evidence>
<organism evidence="1 2">
    <name type="scientific">Polarella glacialis</name>
    <name type="common">Dinoflagellate</name>
    <dbReference type="NCBI Taxonomy" id="89957"/>
    <lineage>
        <taxon>Eukaryota</taxon>
        <taxon>Sar</taxon>
        <taxon>Alveolata</taxon>
        <taxon>Dinophyceae</taxon>
        <taxon>Suessiales</taxon>
        <taxon>Suessiaceae</taxon>
        <taxon>Polarella</taxon>
    </lineage>
</organism>
<feature type="non-terminal residue" evidence="1">
    <location>
        <position position="205"/>
    </location>
</feature>
<sequence length="205" mass="21424">MEAPKAESQGLMSLEVSVEDGEVSLQVSGHPTQRRACCLLTKAAGSAAALLALSLGLCALGLGAERRRAVTTAATDAMQDKAEAQGKPCLCLFDVDRTLTARQGSQYKCANTKAFPGVRDPAFSGGALSLSEVGLNLDKTFCSKCHIGIVTAGTAGFDNDKHGEREVIYEQLKAAGQGSGTGPWSSWDTIPPISPLVHTCTDKIK</sequence>
<accession>A0A813JUU0</accession>
<proteinExistence type="predicted"/>
<comment type="caution">
    <text evidence="1">The sequence shown here is derived from an EMBL/GenBank/DDBJ whole genome shotgun (WGS) entry which is preliminary data.</text>
</comment>
<gene>
    <name evidence="1" type="ORF">PGLA2088_LOCUS23429</name>
</gene>
<dbReference type="EMBL" id="CAJNNW010026191">
    <property type="protein sequence ID" value="CAE8683391.1"/>
    <property type="molecule type" value="Genomic_DNA"/>
</dbReference>
<dbReference type="AlphaFoldDB" id="A0A813JUU0"/>
<reference evidence="1" key="1">
    <citation type="submission" date="2021-02" db="EMBL/GenBank/DDBJ databases">
        <authorList>
            <person name="Dougan E. K."/>
            <person name="Rhodes N."/>
            <person name="Thang M."/>
            <person name="Chan C."/>
        </authorList>
    </citation>
    <scope>NUCLEOTIDE SEQUENCE</scope>
</reference>
<evidence type="ECO:0000313" key="2">
    <source>
        <dbReference type="Proteomes" id="UP000626109"/>
    </source>
</evidence>